<keyword evidence="2" id="KW-0673">Quorum sensing</keyword>
<dbReference type="EMBL" id="CAKMAB010000001">
    <property type="protein sequence ID" value="CAH1054045.1"/>
    <property type="molecule type" value="Genomic_DNA"/>
</dbReference>
<evidence type="ECO:0000256" key="4">
    <source>
        <dbReference type="ARBA" id="ARBA00022692"/>
    </source>
</evidence>
<comment type="caution">
    <text evidence="9">The sequence shown here is derived from an EMBL/GenBank/DDBJ whole genome shotgun (WGS) entry which is preliminary data.</text>
</comment>
<evidence type="ECO:0000313" key="9">
    <source>
        <dbReference type="EMBL" id="CAH1054045.1"/>
    </source>
</evidence>
<dbReference type="Proteomes" id="UP000838749">
    <property type="component" value="Unassembled WGS sequence"/>
</dbReference>
<name>A0ABM9B6C4_9BACL</name>
<feature type="transmembrane region" description="Helical" evidence="8">
    <location>
        <begin position="104"/>
        <end position="122"/>
    </location>
</feature>
<evidence type="ECO:0000256" key="2">
    <source>
        <dbReference type="ARBA" id="ARBA00022654"/>
    </source>
</evidence>
<feature type="transmembrane region" description="Helical" evidence="8">
    <location>
        <begin position="30"/>
        <end position="54"/>
    </location>
</feature>
<dbReference type="SMART" id="SM00793">
    <property type="entry name" value="AgrB"/>
    <property type="match status" value="1"/>
</dbReference>
<evidence type="ECO:0000256" key="8">
    <source>
        <dbReference type="SAM" id="Phobius"/>
    </source>
</evidence>
<evidence type="ECO:0000256" key="5">
    <source>
        <dbReference type="ARBA" id="ARBA00022801"/>
    </source>
</evidence>
<keyword evidence="1" id="KW-1003">Cell membrane</keyword>
<dbReference type="Pfam" id="PF04647">
    <property type="entry name" value="AgrB"/>
    <property type="match status" value="1"/>
</dbReference>
<reference evidence="9" key="1">
    <citation type="submission" date="2021-12" db="EMBL/GenBank/DDBJ databases">
        <authorList>
            <person name="Criscuolo A."/>
        </authorList>
    </citation>
    <scope>NUCLEOTIDE SEQUENCE</scope>
    <source>
        <strain evidence="9">CIP111894</strain>
    </source>
</reference>
<gene>
    <name evidence="9" type="primary">agrB_1</name>
    <name evidence="9" type="ORF">PAECIP111894_00190</name>
</gene>
<keyword evidence="7 8" id="KW-0472">Membrane</keyword>
<keyword evidence="3" id="KW-0645">Protease</keyword>
<protein>
    <submittedName>
        <fullName evidence="9">Accessory gene regulator protein B</fullName>
        <ecNumber evidence="9">3.4.-.-</ecNumber>
    </submittedName>
</protein>
<accession>A0ABM9B6C4</accession>
<feature type="transmembrane region" description="Helical" evidence="8">
    <location>
        <begin position="142"/>
        <end position="167"/>
    </location>
</feature>
<keyword evidence="10" id="KW-1185">Reference proteome</keyword>
<dbReference type="RefSeq" id="WP_234530063.1">
    <property type="nucleotide sequence ID" value="NZ_CAKMAB010000001.1"/>
</dbReference>
<feature type="transmembrane region" description="Helical" evidence="8">
    <location>
        <begin position="74"/>
        <end position="92"/>
    </location>
</feature>
<keyword evidence="5 9" id="KW-0378">Hydrolase</keyword>
<evidence type="ECO:0000313" key="10">
    <source>
        <dbReference type="Proteomes" id="UP000838749"/>
    </source>
</evidence>
<dbReference type="InterPro" id="IPR006741">
    <property type="entry name" value="AgrB"/>
</dbReference>
<evidence type="ECO:0000256" key="3">
    <source>
        <dbReference type="ARBA" id="ARBA00022670"/>
    </source>
</evidence>
<evidence type="ECO:0000256" key="1">
    <source>
        <dbReference type="ARBA" id="ARBA00022475"/>
    </source>
</evidence>
<evidence type="ECO:0000256" key="6">
    <source>
        <dbReference type="ARBA" id="ARBA00022989"/>
    </source>
</evidence>
<organism evidence="9 10">
    <name type="scientific">Paenibacillus pseudetheri</name>
    <dbReference type="NCBI Taxonomy" id="2897682"/>
    <lineage>
        <taxon>Bacteria</taxon>
        <taxon>Bacillati</taxon>
        <taxon>Bacillota</taxon>
        <taxon>Bacilli</taxon>
        <taxon>Bacillales</taxon>
        <taxon>Paenibacillaceae</taxon>
        <taxon>Paenibacillus</taxon>
    </lineage>
</organism>
<dbReference type="GO" id="GO:0016787">
    <property type="term" value="F:hydrolase activity"/>
    <property type="evidence" value="ECO:0007669"/>
    <property type="project" value="UniProtKB-KW"/>
</dbReference>
<dbReference type="EC" id="3.4.-.-" evidence="9"/>
<evidence type="ECO:0000256" key="7">
    <source>
        <dbReference type="ARBA" id="ARBA00023136"/>
    </source>
</evidence>
<keyword evidence="4 8" id="KW-0812">Transmembrane</keyword>
<keyword evidence="6 8" id="KW-1133">Transmembrane helix</keyword>
<sequence length="175" mass="18774">MIEFVAGRMAEGIKHRAPDHPASLAVLKHALAVLINTVSIITFSLVAAAVTGHLKETVTILIAFAMLRMVSGGLHLKTGSMCVLVTTSLFFAISHVDFNARGILVLNVVSVILALLFAPSGIEKQSRIPPKYYPLLKVVSVLMISSNFLIGSSTIAACFFVQALTLISRKEVKSQ</sequence>
<proteinExistence type="predicted"/>